<accession>A0A5B7JMZ2</accession>
<evidence type="ECO:0000313" key="2">
    <source>
        <dbReference type="Proteomes" id="UP000324222"/>
    </source>
</evidence>
<organism evidence="1 2">
    <name type="scientific">Portunus trituberculatus</name>
    <name type="common">Swimming crab</name>
    <name type="synonym">Neptunus trituberculatus</name>
    <dbReference type="NCBI Taxonomy" id="210409"/>
    <lineage>
        <taxon>Eukaryota</taxon>
        <taxon>Metazoa</taxon>
        <taxon>Ecdysozoa</taxon>
        <taxon>Arthropoda</taxon>
        <taxon>Crustacea</taxon>
        <taxon>Multicrustacea</taxon>
        <taxon>Malacostraca</taxon>
        <taxon>Eumalacostraca</taxon>
        <taxon>Eucarida</taxon>
        <taxon>Decapoda</taxon>
        <taxon>Pleocyemata</taxon>
        <taxon>Brachyura</taxon>
        <taxon>Eubrachyura</taxon>
        <taxon>Portunoidea</taxon>
        <taxon>Portunidae</taxon>
        <taxon>Portuninae</taxon>
        <taxon>Portunus</taxon>
    </lineage>
</organism>
<name>A0A5B7JMZ2_PORTR</name>
<evidence type="ECO:0000313" key="1">
    <source>
        <dbReference type="EMBL" id="MPC95803.1"/>
    </source>
</evidence>
<comment type="caution">
    <text evidence="1">The sequence shown here is derived from an EMBL/GenBank/DDBJ whole genome shotgun (WGS) entry which is preliminary data.</text>
</comment>
<dbReference type="EMBL" id="VSRR010103585">
    <property type="protein sequence ID" value="MPC95803.1"/>
    <property type="molecule type" value="Genomic_DNA"/>
</dbReference>
<protein>
    <submittedName>
        <fullName evidence="1">Uncharacterized protein</fullName>
    </submittedName>
</protein>
<gene>
    <name evidence="1" type="ORF">E2C01_091030</name>
</gene>
<dbReference type="AlphaFoldDB" id="A0A5B7JMZ2"/>
<keyword evidence="2" id="KW-1185">Reference proteome</keyword>
<sequence>MKTRLRKASPHPGPAVGMSSSLWAGWVGGAPFVGVTRRALRHKGHAARVVTAAYERLRVLPITHGLATQHTPTLTHPSPLKRIYNLMKEACRLIR</sequence>
<reference evidence="1 2" key="1">
    <citation type="submission" date="2019-05" db="EMBL/GenBank/DDBJ databases">
        <title>Another draft genome of Portunus trituberculatus and its Hox gene families provides insights of decapod evolution.</title>
        <authorList>
            <person name="Jeong J.-H."/>
            <person name="Song I."/>
            <person name="Kim S."/>
            <person name="Choi T."/>
            <person name="Kim D."/>
            <person name="Ryu S."/>
            <person name="Kim W."/>
        </authorList>
    </citation>
    <scope>NUCLEOTIDE SEQUENCE [LARGE SCALE GENOMIC DNA]</scope>
    <source>
        <tissue evidence="1">Muscle</tissue>
    </source>
</reference>
<dbReference type="Proteomes" id="UP000324222">
    <property type="component" value="Unassembled WGS sequence"/>
</dbReference>
<proteinExistence type="predicted"/>